<feature type="region of interest" description="Disordered" evidence="1">
    <location>
        <begin position="1371"/>
        <end position="1396"/>
    </location>
</feature>
<feature type="region of interest" description="Disordered" evidence="1">
    <location>
        <begin position="388"/>
        <end position="460"/>
    </location>
</feature>
<feature type="compositionally biased region" description="Low complexity" evidence="1">
    <location>
        <begin position="449"/>
        <end position="460"/>
    </location>
</feature>
<feature type="region of interest" description="Disordered" evidence="1">
    <location>
        <begin position="624"/>
        <end position="723"/>
    </location>
</feature>
<dbReference type="PANTHER" id="PTHR36513">
    <property type="entry name" value="ABC TRANSMEMBRANE TYPE-1 DOMAIN-CONTAINING PROTEIN"/>
    <property type="match status" value="1"/>
</dbReference>
<dbReference type="Pfam" id="PF05990">
    <property type="entry name" value="DUF900"/>
    <property type="match status" value="1"/>
</dbReference>
<organism evidence="3">
    <name type="scientific">Chromera velia CCMP2878</name>
    <dbReference type="NCBI Taxonomy" id="1169474"/>
    <lineage>
        <taxon>Eukaryota</taxon>
        <taxon>Sar</taxon>
        <taxon>Alveolata</taxon>
        <taxon>Colpodellida</taxon>
        <taxon>Chromeraceae</taxon>
        <taxon>Chromera</taxon>
    </lineage>
</organism>
<feature type="region of interest" description="Disordered" evidence="1">
    <location>
        <begin position="1280"/>
        <end position="1323"/>
    </location>
</feature>
<name>A0A0G4IFI4_9ALVE</name>
<feature type="transmembrane region" description="Helical" evidence="2">
    <location>
        <begin position="51"/>
        <end position="69"/>
    </location>
</feature>
<feature type="region of interest" description="Disordered" evidence="1">
    <location>
        <begin position="1066"/>
        <end position="1266"/>
    </location>
</feature>
<keyword evidence="2" id="KW-1133">Transmembrane helix</keyword>
<feature type="region of interest" description="Disordered" evidence="1">
    <location>
        <begin position="530"/>
        <end position="605"/>
    </location>
</feature>
<feature type="compositionally biased region" description="Basic residues" evidence="1">
    <location>
        <begin position="434"/>
        <end position="444"/>
    </location>
</feature>
<evidence type="ECO:0000256" key="2">
    <source>
        <dbReference type="SAM" id="Phobius"/>
    </source>
</evidence>
<evidence type="ECO:0000256" key="1">
    <source>
        <dbReference type="SAM" id="MobiDB-lite"/>
    </source>
</evidence>
<dbReference type="EMBL" id="CDMZ01005929">
    <property type="protein sequence ID" value="CEM55976.1"/>
    <property type="molecule type" value="Genomic_DNA"/>
</dbReference>
<dbReference type="VEuPathDB" id="CryptoDB:Cvel_13994"/>
<feature type="transmembrane region" description="Helical" evidence="2">
    <location>
        <begin position="106"/>
        <end position="129"/>
    </location>
</feature>
<keyword evidence="2" id="KW-0812">Transmembrane</keyword>
<sequence length="1508" mass="162372">MSLKWALWFSYAFISAVLIYVIWRGVTTDKWDLDIKIPGFDVPKAAGGPLFWLYVIAQVSIVILSKVWIGLAPQLVSSAGCCACRWMENFVLLEETRESFTYTRSALCFGGAFSLCASWLRIGVFFRLLNRGFCHTLCQTLRILSLLCCAPKKVSQPANGQRFTAASRRFNRGEPVSPVTMRSGEAQALQAGDLERGSGGGGVELRSQAAAAGSAAGSVGAVAASPNNESQSRKRRPSLGLLNFWGAERNRELRATFNDERTDRAATLRSIPVPGSALGASSMDGGVRDPDRGGQPGCCATGFPLPFQHVLRYRGSRDDEGRPHGEGEWLEDQDNGEIIKGLWHHGEPIAPFVSQEVGSGSIFVALRVAFASCRHVYFESRREREREAARQRERARNAGGNPVPLRSTSVDGEEPGYSVPDTVDATTRGSGGRGRGRQRGRQGRGRGGPRSQSSSIRSPSIACECVEKGAPEGSGVSSLVFGVSHVECSVSGSFFHNYPNIKFFNPKSAGVCGCLAGRDRAALRKSRRTLMHSHRDHGGGLSDPERDTHRNGRGGAARAGHSLSPPPPETAPNLQSGGFSPTAGLPPPSTAPTSAEPLLINPGEKVPPTTLLWCLNMLKPRKKLSRHAPTPHSPVPFATQPPSDARRLSGVNRSSVSPRSHGDSPAGAGTGGITGLSAEDADRDVQRPLLSGSERENDKDSRQKKRSSGKEKGGQKARASLGVSVVDVRDRERESPFRSHTAATLRTTFPPHLSVHDHVAKEAVIFIHGFNTALHHGCSQFGQLIALARLPTALRPFVFSWPGDILGSLAPLFYPAAVRRSKQRKLGEAFADFIKVLAESGIEAVHLLSHSCGARAFFNGLNGCYRRGLFATCDDAYGNAMPPPSFFRQVELDADNHSAEGSFISEDERDEENPNPEYALPPEKRMKLKSAIILNPDYPLDDFLEWDYFPLRGVCENIVLYGDSKDAALGYAEYFHREKSLGKRIFDLRFPKGSAPPTAEGIARSVSMQMHLNMQRQGATGVVALPTAGAAGAGSSFHRQGSHASSVHMHRHTFADGDVDRVMSEGREGQMSDASFGNENSRTGGRRPKEGGDKKMRGTVRTLTALGAPANIPPPIDELEHMDMPGAPHSRAAGLNAAGRPADFPARRGSDAQRSNPHSRVRAGKKKKGKEGGGTMTVFGRLRGETDSGQRVRQPRLESSPLGESQSGRDAPVSAPDMRSALSEGAGQARNRAETESSIFAHPAPVRQEEVRQMEPSRSPAPEVPKEKHLELLPEEQGAHLGASAPRTPAQPQAVLPFDPSSEVPPGERSATSVPAERAPGETVALPPSTVVSAAERHGETREGGVVEEGGGERGDAFGSLLVINGEIDRGMSAPTREEDEEEDADGDDEGDGEGEMEAVVERVASGDGETSFEDSAAVIEGIGGVVGAGLPNFPWLDMDVVDTTFIEHNSDTLRHCFYNINRDMVDDIRDVLVSNRRAVDRNSRLELRRGNVYCVRVAPAVVRSLVG</sequence>
<gene>
    <name evidence="3" type="ORF">Cvel_13994</name>
</gene>
<dbReference type="PhylomeDB" id="A0A0G4IFI4"/>
<evidence type="ECO:0008006" key="4">
    <source>
        <dbReference type="Google" id="ProtNLM"/>
    </source>
</evidence>
<keyword evidence="2" id="KW-0472">Membrane</keyword>
<reference evidence="3" key="1">
    <citation type="submission" date="2014-11" db="EMBL/GenBank/DDBJ databases">
        <authorList>
            <person name="Otto D Thomas"/>
            <person name="Naeem Raeece"/>
        </authorList>
    </citation>
    <scope>NUCLEOTIDE SEQUENCE</scope>
</reference>
<accession>A0A0G4IFI4</accession>
<dbReference type="InterPro" id="IPR010297">
    <property type="entry name" value="DUF900_hydrolase"/>
</dbReference>
<feature type="compositionally biased region" description="Basic and acidic residues" evidence="1">
    <location>
        <begin position="1087"/>
        <end position="1096"/>
    </location>
</feature>
<feature type="compositionally biased region" description="Acidic residues" evidence="1">
    <location>
        <begin position="1378"/>
        <end position="1396"/>
    </location>
</feature>
<proteinExistence type="predicted"/>
<protein>
    <recommendedName>
        <fullName evidence="4">Transmembrane protein</fullName>
    </recommendedName>
</protein>
<feature type="compositionally biased region" description="Basic residues" evidence="1">
    <location>
        <begin position="1157"/>
        <end position="1169"/>
    </location>
</feature>
<feature type="compositionally biased region" description="Basic and acidic residues" evidence="1">
    <location>
        <begin position="1336"/>
        <end position="1356"/>
    </location>
</feature>
<feature type="region of interest" description="Disordered" evidence="1">
    <location>
        <begin position="1336"/>
        <end position="1357"/>
    </location>
</feature>
<evidence type="ECO:0000313" key="3">
    <source>
        <dbReference type="EMBL" id="CEM55976.1"/>
    </source>
</evidence>
<feature type="transmembrane region" description="Helical" evidence="2">
    <location>
        <begin position="5"/>
        <end position="23"/>
    </location>
</feature>
<feature type="compositionally biased region" description="Polar residues" evidence="1">
    <location>
        <begin position="1072"/>
        <end position="1083"/>
    </location>
</feature>
<dbReference type="PANTHER" id="PTHR36513:SF1">
    <property type="entry name" value="TRANSMEMBRANE PROTEIN"/>
    <property type="match status" value="1"/>
</dbReference>